<proteinExistence type="predicted"/>
<evidence type="ECO:0000313" key="2">
    <source>
        <dbReference type="EMBL" id="CCA23163.1"/>
    </source>
</evidence>
<sequence length="67" mass="7514">MVIESSITRGFQRGRLKRNTSGVGCDEESVLGLTFSITKKQKQQLLEMRRLIIAIDQQDSRTTSGSL</sequence>
<name>F0W1V3_9STRA</name>
<evidence type="ECO:0000313" key="1">
    <source>
        <dbReference type="EMBL" id="CCA15032.1"/>
    </source>
</evidence>
<organism evidence="1">
    <name type="scientific">Albugo laibachii Nc14</name>
    <dbReference type="NCBI Taxonomy" id="890382"/>
    <lineage>
        <taxon>Eukaryota</taxon>
        <taxon>Sar</taxon>
        <taxon>Stramenopiles</taxon>
        <taxon>Oomycota</taxon>
        <taxon>Peronosporomycetes</taxon>
        <taxon>Albuginales</taxon>
        <taxon>Albuginaceae</taxon>
        <taxon>Albugo</taxon>
    </lineage>
</organism>
<reference evidence="1" key="2">
    <citation type="submission" date="2011-02" db="EMBL/GenBank/DDBJ databases">
        <authorList>
            <person name="MacLean D."/>
        </authorList>
    </citation>
    <scope>NUCLEOTIDE SEQUENCE</scope>
</reference>
<reference evidence="1" key="1">
    <citation type="journal article" date="2011" name="PLoS Biol.">
        <title>Gene gain and loss during evolution of obligate parasitism in the white rust pathogen of Arabidopsis thaliana.</title>
        <authorList>
            <person name="Kemen E."/>
            <person name="Gardiner A."/>
            <person name="Schultz-Larsen T."/>
            <person name="Kemen A.C."/>
            <person name="Balmuth A.L."/>
            <person name="Robert-Seilaniantz A."/>
            <person name="Bailey K."/>
            <person name="Holub E."/>
            <person name="Studholme D.J."/>
            <person name="Maclean D."/>
            <person name="Jones J.D."/>
        </authorList>
    </citation>
    <scope>NUCLEOTIDE SEQUENCE</scope>
</reference>
<gene>
    <name evidence="1" type="primary">AlNc14C8G1032</name>
    <name evidence="2" type="synonym">AlNc14C183G8263</name>
    <name evidence="1" type="ORF">ALNC14_011750</name>
    <name evidence="2" type="ORF">ALNC14_093060</name>
</gene>
<dbReference type="AlphaFoldDB" id="F0W1V3"/>
<dbReference type="HOGENOM" id="CLU_2817757_0_0_1"/>
<protein>
    <submittedName>
        <fullName evidence="2">AlNc14C183G8263 protein</fullName>
    </submittedName>
    <submittedName>
        <fullName evidence="1">AlNc14C8G1032 protein</fullName>
    </submittedName>
</protein>
<accession>F0W1V3</accession>
<dbReference type="EMBL" id="FR824053">
    <property type="protein sequence ID" value="CCA15032.1"/>
    <property type="molecule type" value="Genomic_DNA"/>
</dbReference>
<dbReference type="EMBL" id="FR824228">
    <property type="protein sequence ID" value="CCA23163.1"/>
    <property type="molecule type" value="Genomic_DNA"/>
</dbReference>